<dbReference type="AlphaFoldDB" id="A0A5C6ULD3"/>
<keyword evidence="3 8" id="KW-0732">Signal</keyword>
<proteinExistence type="inferred from homology"/>
<dbReference type="CDD" id="cd04848">
    <property type="entry name" value="Peptidases_S8_Autotransporter_serine_protease_like"/>
    <property type="match status" value="1"/>
</dbReference>
<evidence type="ECO:0000259" key="9">
    <source>
        <dbReference type="Pfam" id="PF00082"/>
    </source>
</evidence>
<feature type="domain" description="Peptidase S8/S53" evidence="9">
    <location>
        <begin position="93"/>
        <end position="369"/>
    </location>
</feature>
<dbReference type="GO" id="GO:0004252">
    <property type="term" value="F:serine-type endopeptidase activity"/>
    <property type="evidence" value="ECO:0007669"/>
    <property type="project" value="UniProtKB-UniRule"/>
</dbReference>
<dbReference type="PANTHER" id="PTHR43806">
    <property type="entry name" value="PEPTIDASE S8"/>
    <property type="match status" value="1"/>
</dbReference>
<sequence>MIRYIEISSVRARLVCAVSVVALLPLAACGGGGTSSTPPPPISTPTPTPPPAPAPTPPPTPAPTANFDTAEYRRSVGPSFHNAISAYTAGATGKGILVGVVDTGVDTTSLEFAGRISSASRDFGGNGTYVDEDGHGTAVSSVILGAKNDLETHGIAFDATLLTLRADTAGSCATEDPDVKDSGCKFSTSAIAAAVNHAVDSGARVINLSLGGGGIGTSLRTAITRAAAAGIVIVVSAGNDGESTDAGVDPNNPDPFAQGLAAAGNGRVIIAGSVGTAASQSEISAFSNRAGASANVYLTALGYRVRAPDENGAIYLWSGTSFSAPQIAGAAALLAQAFPNLTGAQIVSILLNSGRDVGAPGVDAIYGHGILDIARAFQPSGTTSLAGSKELVDTSADSATLSSPMGDAFASGSTQAIILDEYDRAFGLDLARTVRAPGLDLKLAPALSVAQRQLSASSPAFSVSLTVAAGSNEVIYGAQTLTVTDAEQARVLAGSVMLRLDPDTRLAFGIRRGSEGMSAALEGRSQPAFLVGESARGQIGFSLRPASGVAVRHAIGAGIGLTARAETGIAQVRETRPFEQLRTPLSDYRYSIVGVGLDKSVGAARFALNGEMLNESETVLGAKFGSLYGGKGARSAFVDTEARVDIGAGWALGGAWRQGWTWANAGGNVVSGSLLKSSAWSLDATKAGVFGSSDSFALRIAQPLRVSAGGLRLNLPVGYDYATLATEYGVRTLNLAPTGREVDIEGVYGVPVGATARLTANAYYRKDPGNIAALGNDIGGAIRFTLGF</sequence>
<dbReference type="PROSITE" id="PS51892">
    <property type="entry name" value="SUBTILASE"/>
    <property type="match status" value="1"/>
</dbReference>
<dbReference type="InterPro" id="IPR000209">
    <property type="entry name" value="Peptidase_S8/S53_dom"/>
</dbReference>
<dbReference type="PROSITE" id="PS00138">
    <property type="entry name" value="SUBTILASE_SER"/>
    <property type="match status" value="1"/>
</dbReference>
<dbReference type="PANTHER" id="PTHR43806:SF11">
    <property type="entry name" value="CEREVISIN-RELATED"/>
    <property type="match status" value="1"/>
</dbReference>
<evidence type="ECO:0000313" key="11">
    <source>
        <dbReference type="Proteomes" id="UP000321129"/>
    </source>
</evidence>
<feature type="active site" description="Charge relay system" evidence="6">
    <location>
        <position position="102"/>
    </location>
</feature>
<dbReference type="OrthoDB" id="5405281at2"/>
<dbReference type="InterPro" id="IPR036852">
    <property type="entry name" value="Peptidase_S8/S53_dom_sf"/>
</dbReference>
<feature type="chain" id="PRO_5022694238" evidence="8">
    <location>
        <begin position="28"/>
        <end position="788"/>
    </location>
</feature>
<evidence type="ECO:0000256" key="5">
    <source>
        <dbReference type="ARBA" id="ARBA00022825"/>
    </source>
</evidence>
<dbReference type="SUPFAM" id="SSF52743">
    <property type="entry name" value="Subtilisin-like"/>
    <property type="match status" value="1"/>
</dbReference>
<evidence type="ECO:0000256" key="4">
    <source>
        <dbReference type="ARBA" id="ARBA00022801"/>
    </source>
</evidence>
<evidence type="ECO:0000256" key="6">
    <source>
        <dbReference type="PROSITE-ProRule" id="PRU01240"/>
    </source>
</evidence>
<dbReference type="Gene3D" id="3.40.50.200">
    <property type="entry name" value="Peptidase S8/S53 domain"/>
    <property type="match status" value="1"/>
</dbReference>
<comment type="caution">
    <text evidence="10">The sequence shown here is derived from an EMBL/GenBank/DDBJ whole genome shotgun (WGS) entry which is preliminary data.</text>
</comment>
<evidence type="ECO:0000256" key="8">
    <source>
        <dbReference type="SAM" id="SignalP"/>
    </source>
</evidence>
<organism evidence="10 11">
    <name type="scientific">Flavisphingopyxis soli</name>
    <dbReference type="NCBI Taxonomy" id="2601267"/>
    <lineage>
        <taxon>Bacteria</taxon>
        <taxon>Pseudomonadati</taxon>
        <taxon>Pseudomonadota</taxon>
        <taxon>Alphaproteobacteria</taxon>
        <taxon>Sphingomonadales</taxon>
        <taxon>Sphingopyxidaceae</taxon>
        <taxon>Flavisphingopyxis</taxon>
    </lineage>
</organism>
<keyword evidence="5 6" id="KW-0720">Serine protease</keyword>
<feature type="active site" description="Charge relay system" evidence="6">
    <location>
        <position position="321"/>
    </location>
</feature>
<feature type="compositionally biased region" description="Pro residues" evidence="7">
    <location>
        <begin position="37"/>
        <end position="62"/>
    </location>
</feature>
<protein>
    <submittedName>
        <fullName evidence="10">S8 family serine peptidase</fullName>
    </submittedName>
</protein>
<dbReference type="InterPro" id="IPR015500">
    <property type="entry name" value="Peptidase_S8_subtilisin-rel"/>
</dbReference>
<accession>A0A5C6ULD3</accession>
<gene>
    <name evidence="10" type="ORF">FSZ31_00755</name>
</gene>
<dbReference type="InterPro" id="IPR050131">
    <property type="entry name" value="Peptidase_S8_subtilisin-like"/>
</dbReference>
<feature type="signal peptide" evidence="8">
    <location>
        <begin position="1"/>
        <end position="27"/>
    </location>
</feature>
<comment type="similarity">
    <text evidence="1 6">Belongs to the peptidase S8 family.</text>
</comment>
<evidence type="ECO:0000256" key="3">
    <source>
        <dbReference type="ARBA" id="ARBA00022729"/>
    </source>
</evidence>
<name>A0A5C6ULD3_9SPHN</name>
<dbReference type="InterPro" id="IPR022398">
    <property type="entry name" value="Peptidase_S8_His-AS"/>
</dbReference>
<dbReference type="InterPro" id="IPR023828">
    <property type="entry name" value="Peptidase_S8_Ser-AS"/>
</dbReference>
<keyword evidence="11" id="KW-1185">Reference proteome</keyword>
<dbReference type="GO" id="GO:0006508">
    <property type="term" value="P:proteolysis"/>
    <property type="evidence" value="ECO:0007669"/>
    <property type="project" value="UniProtKB-KW"/>
</dbReference>
<feature type="region of interest" description="Disordered" evidence="7">
    <location>
        <begin position="32"/>
        <end position="67"/>
    </location>
</feature>
<reference evidence="10 11" key="1">
    <citation type="submission" date="2019-08" db="EMBL/GenBank/DDBJ databases">
        <title>Sphingorhabdus soil sp. nov., isolated from arctic soil.</title>
        <authorList>
            <person name="Liu Y."/>
        </authorList>
    </citation>
    <scope>NUCLEOTIDE SEQUENCE [LARGE SCALE GENOMIC DNA]</scope>
    <source>
        <strain evidence="10 11">D-2Q-5-6</strain>
    </source>
</reference>
<dbReference type="Pfam" id="PF00082">
    <property type="entry name" value="Peptidase_S8"/>
    <property type="match status" value="1"/>
</dbReference>
<keyword evidence="2 6" id="KW-0645">Protease</keyword>
<dbReference type="PRINTS" id="PR00723">
    <property type="entry name" value="SUBTILISIN"/>
</dbReference>
<dbReference type="PROSITE" id="PS00137">
    <property type="entry name" value="SUBTILASE_HIS"/>
    <property type="match status" value="1"/>
</dbReference>
<keyword evidence="4 6" id="KW-0378">Hydrolase</keyword>
<evidence type="ECO:0000256" key="1">
    <source>
        <dbReference type="ARBA" id="ARBA00011073"/>
    </source>
</evidence>
<evidence type="ECO:0000256" key="2">
    <source>
        <dbReference type="ARBA" id="ARBA00022670"/>
    </source>
</evidence>
<dbReference type="EMBL" id="VOPY01000001">
    <property type="protein sequence ID" value="TXC73330.1"/>
    <property type="molecule type" value="Genomic_DNA"/>
</dbReference>
<evidence type="ECO:0000256" key="7">
    <source>
        <dbReference type="SAM" id="MobiDB-lite"/>
    </source>
</evidence>
<evidence type="ECO:0000313" key="10">
    <source>
        <dbReference type="EMBL" id="TXC73330.1"/>
    </source>
</evidence>
<dbReference type="InterPro" id="IPR034061">
    <property type="entry name" value="Peptidases_S8_Autotransporter"/>
</dbReference>
<dbReference type="Proteomes" id="UP000321129">
    <property type="component" value="Unassembled WGS sequence"/>
</dbReference>
<feature type="active site" description="Charge relay system" evidence="6">
    <location>
        <position position="135"/>
    </location>
</feature>